<dbReference type="InterPro" id="IPR001917">
    <property type="entry name" value="Aminotrans_II_pyridoxalP_BS"/>
</dbReference>
<comment type="caution">
    <text evidence="6">The sequence shown here is derived from an EMBL/GenBank/DDBJ whole genome shotgun (WGS) entry which is preliminary data.</text>
</comment>
<evidence type="ECO:0000256" key="4">
    <source>
        <dbReference type="RuleBase" id="RU003693"/>
    </source>
</evidence>
<dbReference type="AlphaFoldDB" id="A0A132F5H0"/>
<dbReference type="GO" id="GO:0030170">
    <property type="term" value="F:pyridoxal phosphate binding"/>
    <property type="evidence" value="ECO:0007669"/>
    <property type="project" value="InterPro"/>
</dbReference>
<sequence length="452" mass="49093">MSKTKTTGLPGLTSALKNKLIQQALERKLREAGRDQPAAAPVAGRKTASSVPDAYTRFDQYPGYRQLRIMNDGAARLGVRSPFFKLHEGTAGAQTDIAGSTYVNYASYNYLDMSGDPVVSQAAKDAIDRYGTSVSASRLVSGERPIHRELERALADLYGVDDAITFVSGHAANVTTIGYLFGPRDLVIHDELIHNSVLQGIQLSGAKRFSFAHNDADALERLLTEQRHQFERVLIVLEGIYSMDGDYPDLPRFVDIKRRHRAFLMVDEAHSMGVMGKTGRGIREHFGLAGDAVDIWMGTLSKSLAGCGGYIAGETALVEHLKFLAPGFLYSVGMPPPVAAASLAALQRMLELPERVATLQARGQYFLAQAKAAGIDTGSSAGIAVIPAILGSSLRATKWSDALFEQGINVQPILYPAVPEQSARLRFFIACTHSEAQIDRTVEAMKALIEKR</sequence>
<organism evidence="6 7">
    <name type="scientific">Burkholderia pseudomultivorans</name>
    <dbReference type="NCBI Taxonomy" id="1207504"/>
    <lineage>
        <taxon>Bacteria</taxon>
        <taxon>Pseudomonadati</taxon>
        <taxon>Pseudomonadota</taxon>
        <taxon>Betaproteobacteria</taxon>
        <taxon>Burkholderiales</taxon>
        <taxon>Burkholderiaceae</taxon>
        <taxon>Burkholderia</taxon>
        <taxon>Burkholderia cepacia complex</taxon>
    </lineage>
</organism>
<feature type="domain" description="Aminotransferase class I/classII large" evidence="5">
    <location>
        <begin position="102"/>
        <end position="444"/>
    </location>
</feature>
<evidence type="ECO:0000256" key="1">
    <source>
        <dbReference type="ARBA" id="ARBA00001933"/>
    </source>
</evidence>
<gene>
    <name evidence="6" type="ORF">WT57_09750</name>
</gene>
<evidence type="ECO:0000256" key="3">
    <source>
        <dbReference type="ARBA" id="ARBA00022898"/>
    </source>
</evidence>
<dbReference type="Gene3D" id="3.40.640.10">
    <property type="entry name" value="Type I PLP-dependent aspartate aminotransferase-like (Major domain)"/>
    <property type="match status" value="1"/>
</dbReference>
<dbReference type="GO" id="GO:0016740">
    <property type="term" value="F:transferase activity"/>
    <property type="evidence" value="ECO:0007669"/>
    <property type="project" value="UniProtKB-KW"/>
</dbReference>
<dbReference type="PANTHER" id="PTHR13693">
    <property type="entry name" value="CLASS II AMINOTRANSFERASE/8-AMINO-7-OXONONANOATE SYNTHASE"/>
    <property type="match status" value="1"/>
</dbReference>
<keyword evidence="2" id="KW-0808">Transferase</keyword>
<dbReference type="InterPro" id="IPR004839">
    <property type="entry name" value="Aminotransferase_I/II_large"/>
</dbReference>
<dbReference type="InterPro" id="IPR015424">
    <property type="entry name" value="PyrdxlP-dep_Trfase"/>
</dbReference>
<comment type="cofactor">
    <cofactor evidence="1 4">
        <name>pyridoxal 5'-phosphate</name>
        <dbReference type="ChEBI" id="CHEBI:597326"/>
    </cofactor>
</comment>
<dbReference type="RefSeq" id="WP_060296772.1">
    <property type="nucleotide sequence ID" value="NZ_LPJX01000012.1"/>
</dbReference>
<keyword evidence="3 4" id="KW-0663">Pyridoxal phosphate</keyword>
<dbReference type="EMBL" id="LPJX01000012">
    <property type="protein sequence ID" value="KWF70759.1"/>
    <property type="molecule type" value="Genomic_DNA"/>
</dbReference>
<dbReference type="PROSITE" id="PS00599">
    <property type="entry name" value="AA_TRANSFER_CLASS_2"/>
    <property type="match status" value="1"/>
</dbReference>
<evidence type="ECO:0000259" key="5">
    <source>
        <dbReference type="Pfam" id="PF00155"/>
    </source>
</evidence>
<dbReference type="InterPro" id="IPR015421">
    <property type="entry name" value="PyrdxlP-dep_Trfase_major"/>
</dbReference>
<protein>
    <submittedName>
        <fullName evidence="6">8-amino-7-oxononanoate synthase</fullName>
    </submittedName>
</protein>
<dbReference type="CDD" id="cd06454">
    <property type="entry name" value="KBL_like"/>
    <property type="match status" value="1"/>
</dbReference>
<dbReference type="InterPro" id="IPR015422">
    <property type="entry name" value="PyrdxlP-dep_Trfase_small"/>
</dbReference>
<name>A0A132F5H0_9BURK</name>
<comment type="similarity">
    <text evidence="4">Belongs to the class-II pyridoxal-phosphate-dependent aminotransferase family.</text>
</comment>
<dbReference type="SUPFAM" id="SSF53383">
    <property type="entry name" value="PLP-dependent transferases"/>
    <property type="match status" value="1"/>
</dbReference>
<dbReference type="PANTHER" id="PTHR13693:SF3">
    <property type="entry name" value="LD36009P"/>
    <property type="match status" value="1"/>
</dbReference>
<dbReference type="InterPro" id="IPR050087">
    <property type="entry name" value="AON_synthase_class-II"/>
</dbReference>
<dbReference type="Gene3D" id="3.90.1150.10">
    <property type="entry name" value="Aspartate Aminotransferase, domain 1"/>
    <property type="match status" value="1"/>
</dbReference>
<reference evidence="6 7" key="1">
    <citation type="submission" date="2015-11" db="EMBL/GenBank/DDBJ databases">
        <title>Expanding the genomic diversity of Burkholderia species for the development of highly accurate diagnostics.</title>
        <authorList>
            <person name="Sahl J."/>
            <person name="Keim P."/>
            <person name="Wagner D."/>
        </authorList>
    </citation>
    <scope>NUCLEOTIDE SEQUENCE [LARGE SCALE GENOMIC DNA]</scope>
    <source>
        <strain evidence="6 7">MSMB574WGS</strain>
    </source>
</reference>
<evidence type="ECO:0000313" key="6">
    <source>
        <dbReference type="EMBL" id="KWF70759.1"/>
    </source>
</evidence>
<evidence type="ECO:0000256" key="2">
    <source>
        <dbReference type="ARBA" id="ARBA00022679"/>
    </source>
</evidence>
<proteinExistence type="inferred from homology"/>
<evidence type="ECO:0000313" key="7">
    <source>
        <dbReference type="Proteomes" id="UP000061512"/>
    </source>
</evidence>
<dbReference type="Proteomes" id="UP000061512">
    <property type="component" value="Unassembled WGS sequence"/>
</dbReference>
<accession>A0A132F5H0</accession>
<dbReference type="Pfam" id="PF00155">
    <property type="entry name" value="Aminotran_1_2"/>
    <property type="match status" value="1"/>
</dbReference>